<dbReference type="Proteomes" id="UP000038045">
    <property type="component" value="Unplaced"/>
</dbReference>
<organism evidence="2 3">
    <name type="scientific">Parastrongyloides trichosuri</name>
    <name type="common">Possum-specific nematode worm</name>
    <dbReference type="NCBI Taxonomy" id="131310"/>
    <lineage>
        <taxon>Eukaryota</taxon>
        <taxon>Metazoa</taxon>
        <taxon>Ecdysozoa</taxon>
        <taxon>Nematoda</taxon>
        <taxon>Chromadorea</taxon>
        <taxon>Rhabditida</taxon>
        <taxon>Tylenchina</taxon>
        <taxon>Panagrolaimomorpha</taxon>
        <taxon>Strongyloidoidea</taxon>
        <taxon>Strongyloididae</taxon>
        <taxon>Parastrongyloides</taxon>
    </lineage>
</organism>
<keyword evidence="2" id="KW-1185">Reference proteome</keyword>
<feature type="region of interest" description="Disordered" evidence="1">
    <location>
        <begin position="193"/>
        <end position="222"/>
    </location>
</feature>
<proteinExistence type="predicted"/>
<dbReference type="WBParaSite" id="PTRK_0001526300.1">
    <property type="protein sequence ID" value="PTRK_0001526300.1"/>
    <property type="gene ID" value="PTRK_0001526300"/>
</dbReference>
<accession>A0A0N5A0Y6</accession>
<dbReference type="AlphaFoldDB" id="A0A0N5A0Y6"/>
<sequence>MPLCDAVARRLVDLVLDDLAVVADELDGQHARPRHQEVGGLVLVAEGVTADDDWLGPARNQTRDVLADDWFAEDYAAEDVADGAVRRLPHLLQAEFGDARLVRGDGGALHADAVLLDGVGRVDRDLIVGGVTAFHAEVVIFEIDVEVGMDQLVFDKLPDDAGHLIAVKLNDGISNFDLCHAYASVSQSGKEFGAGDIATPARGRKGDESRTAGTKPPERNGGLAARLFHGYAWRRQSIKNAWNA</sequence>
<name>A0A0N5A0Y6_PARTI</name>
<reference evidence="3" key="1">
    <citation type="submission" date="2017-02" db="UniProtKB">
        <authorList>
            <consortium name="WormBaseParasite"/>
        </authorList>
    </citation>
    <scope>IDENTIFICATION</scope>
</reference>
<evidence type="ECO:0000313" key="2">
    <source>
        <dbReference type="Proteomes" id="UP000038045"/>
    </source>
</evidence>
<evidence type="ECO:0000313" key="3">
    <source>
        <dbReference type="WBParaSite" id="PTRK_0001526300.1"/>
    </source>
</evidence>
<protein>
    <submittedName>
        <fullName evidence="3">NAD-specific glutamate dehydrogenase</fullName>
    </submittedName>
</protein>
<evidence type="ECO:0000256" key="1">
    <source>
        <dbReference type="SAM" id="MobiDB-lite"/>
    </source>
</evidence>